<dbReference type="KEGG" id="cgob:115016106"/>
<dbReference type="InParanoid" id="A0A6J2QML4"/>
<evidence type="ECO:0000313" key="3">
    <source>
        <dbReference type="RefSeq" id="XP_029299633.1"/>
    </source>
</evidence>
<dbReference type="OrthoDB" id="8850083at2759"/>
<feature type="compositionally biased region" description="Basic and acidic residues" evidence="1">
    <location>
        <begin position="1"/>
        <end position="32"/>
    </location>
</feature>
<dbReference type="AlphaFoldDB" id="A0A6J2QML4"/>
<feature type="compositionally biased region" description="Acidic residues" evidence="1">
    <location>
        <begin position="124"/>
        <end position="140"/>
    </location>
</feature>
<dbReference type="GeneID" id="115016106"/>
<evidence type="ECO:0000256" key="1">
    <source>
        <dbReference type="SAM" id="MobiDB-lite"/>
    </source>
</evidence>
<organism evidence="2 3">
    <name type="scientific">Cottoperca gobio</name>
    <name type="common">Frogmouth</name>
    <name type="synonym">Aphritis gobio</name>
    <dbReference type="NCBI Taxonomy" id="56716"/>
    <lineage>
        <taxon>Eukaryota</taxon>
        <taxon>Metazoa</taxon>
        <taxon>Chordata</taxon>
        <taxon>Craniata</taxon>
        <taxon>Vertebrata</taxon>
        <taxon>Euteleostomi</taxon>
        <taxon>Actinopterygii</taxon>
        <taxon>Neopterygii</taxon>
        <taxon>Teleostei</taxon>
        <taxon>Neoteleostei</taxon>
        <taxon>Acanthomorphata</taxon>
        <taxon>Eupercaria</taxon>
        <taxon>Perciformes</taxon>
        <taxon>Notothenioidei</taxon>
        <taxon>Bovichtidae</taxon>
        <taxon>Cottoperca</taxon>
    </lineage>
</organism>
<name>A0A6J2QML4_COTGO</name>
<reference evidence="3" key="1">
    <citation type="submission" date="2025-08" db="UniProtKB">
        <authorList>
            <consortium name="RefSeq"/>
        </authorList>
    </citation>
    <scope>IDENTIFICATION</scope>
</reference>
<feature type="region of interest" description="Disordered" evidence="1">
    <location>
        <begin position="1"/>
        <end position="165"/>
    </location>
</feature>
<gene>
    <name evidence="3" type="primary">LOC115016106</name>
</gene>
<sequence length="453" mass="49401">MEEEMKRNEEEAKGKRNLKEDTRDKQWREDNSLMKIWVPESSERRHTQSSAPQPEPLATNPVCSATEDHTSQDEEDPALPSKLPGDTCEREDEKNISSSSDSSSSDDDNSEALPGVRSCGTDSSDGDSESVNNDCEEEENEILHSSDELISDSEQDSLSSSTEKDFPPLSTILAGISLCPTVPPALGKMHSQWEIPLSFHPHDIPTATLASNVTAHAQAPVQGKAEAPQANSKKTAEALTQQEAYDLQADFPALRDGNSKTKGVEGKRGLTHLQNQCQESGASHQRRKEHVPHEVSSICAGDQKSVLEIQTFGSTGQRISPAISCDEVKANNRPPPRVAGTDGVCVNARSWASAAKAGMKQAAAPEEKARPCTFQQIVTINRAKAVQNFPNRVTPSHRAATRPHNPTRFAGPGCNSIRQHFGAQAYRASPAEFICPRFPFQQDCGNPCKQRYV</sequence>
<accession>A0A6J2QML4</accession>
<evidence type="ECO:0000313" key="2">
    <source>
        <dbReference type="Proteomes" id="UP000504630"/>
    </source>
</evidence>
<proteinExistence type="predicted"/>
<keyword evidence="2" id="KW-1185">Reference proteome</keyword>
<protein>
    <submittedName>
        <fullName evidence="3">Uncharacterized protein LOC115016106 isoform X1</fullName>
    </submittedName>
</protein>
<dbReference type="RefSeq" id="XP_029299633.1">
    <property type="nucleotide sequence ID" value="XM_029443773.1"/>
</dbReference>
<dbReference type="Proteomes" id="UP000504630">
    <property type="component" value="Chromosome 11"/>
</dbReference>